<dbReference type="EMBL" id="MN739002">
    <property type="protein sequence ID" value="QHT34554.1"/>
    <property type="molecule type" value="Genomic_DNA"/>
</dbReference>
<proteinExistence type="predicted"/>
<evidence type="ECO:0000313" key="2">
    <source>
        <dbReference type="EMBL" id="QHT34554.1"/>
    </source>
</evidence>
<sequence>MPVKKQAGGTKVSERLSDGTYRVLNHNDHVIEKLLANCDNIDILSWTSLGAFLFKVKIRPGTIMLRSQVYGHLDDINDTSIPTRLTREEHEDTPENVNLGQQMHSFVIKFAFISKTSGYLDDRYTPPLKPSMILDIGFDKAKVTETEAKREASKQQFVHKKMLCWDGITPFSPDIISNEIMSSNKFRAIFSAAEIKQRNLGNLDFISVVDWIYAQLAKDPRLKVSLTVMDLVEGRTLHEESQVIRHYEYSDLCLQAVAKVIILAMKCSACPRDLHNNNLMVVSVKHFLLIKRRVNVIDYGGVLILNDSYDYDIVVSKYVEFIMTGEVITVEAVKEEEEDRAVIVPVTDLGLQQIESFFNMKNIRPTDSIDTKKTKIMRAFVAEVDFVRSFSKIENDSVLWSKVRDDNSESYSIMHRILMVMSIIDILLNRQLMCGDILYYLYRHSGYFKNDALSFYKQHNIDYNTELLTNPDLSNRFKALHKHLIETISECVLPIASGVSALVAASESALVASESPPQKIQTLAPPDLFGYLKKHPIVVGGNSNRHRRTRRRVVARRHSIKRTNKRKNKRKYKNKK</sequence>
<organism evidence="2">
    <name type="scientific">viral metagenome</name>
    <dbReference type="NCBI Taxonomy" id="1070528"/>
    <lineage>
        <taxon>unclassified sequences</taxon>
        <taxon>metagenomes</taxon>
        <taxon>organismal metagenomes</taxon>
    </lineage>
</organism>
<evidence type="ECO:0000256" key="1">
    <source>
        <dbReference type="SAM" id="MobiDB-lite"/>
    </source>
</evidence>
<name>A0A6C0EZF2_9ZZZZ</name>
<reference evidence="2" key="1">
    <citation type="journal article" date="2020" name="Nature">
        <title>Giant virus diversity and host interactions through global metagenomics.</title>
        <authorList>
            <person name="Schulz F."/>
            <person name="Roux S."/>
            <person name="Paez-Espino D."/>
            <person name="Jungbluth S."/>
            <person name="Walsh D.A."/>
            <person name="Denef V.J."/>
            <person name="McMahon K.D."/>
            <person name="Konstantinidis K.T."/>
            <person name="Eloe-Fadrosh E.A."/>
            <person name="Kyrpides N.C."/>
            <person name="Woyke T."/>
        </authorList>
    </citation>
    <scope>NUCLEOTIDE SEQUENCE</scope>
    <source>
        <strain evidence="2">GVMAG-M-3300009163-63</strain>
    </source>
</reference>
<feature type="compositionally biased region" description="Basic residues" evidence="1">
    <location>
        <begin position="544"/>
        <end position="576"/>
    </location>
</feature>
<accession>A0A6C0EZF2</accession>
<feature type="region of interest" description="Disordered" evidence="1">
    <location>
        <begin position="540"/>
        <end position="576"/>
    </location>
</feature>
<dbReference type="AlphaFoldDB" id="A0A6C0EZF2"/>
<protein>
    <submittedName>
        <fullName evidence="2">Uncharacterized protein</fullName>
    </submittedName>
</protein>